<sequence length="115" mass="12661">MMGSVSSVIHMSGHVHLCGSAMSATMVHFREGLVGTPILSINSSVRPWLAQEDLPHPMHASSDVLRPQDLPPFYQVIHSSSIHFLTVISGQGVGQSNRKSCSRRCSVFARRLYFL</sequence>
<evidence type="ECO:0000313" key="2">
    <source>
        <dbReference type="Proteomes" id="UP001222027"/>
    </source>
</evidence>
<dbReference type="EMBL" id="JAQQAF010000009">
    <property type="protein sequence ID" value="KAJ8458056.1"/>
    <property type="molecule type" value="Genomic_DNA"/>
</dbReference>
<keyword evidence="2" id="KW-1185">Reference proteome</keyword>
<gene>
    <name evidence="1" type="ORF">OPV22_030982</name>
</gene>
<accession>A0AAV8PK32</accession>
<reference evidence="1 2" key="1">
    <citation type="submission" date="2022-12" db="EMBL/GenBank/DDBJ databases">
        <title>Chromosome-scale assembly of the Ensete ventricosum genome.</title>
        <authorList>
            <person name="Dussert Y."/>
            <person name="Stocks J."/>
            <person name="Wendawek A."/>
            <person name="Woldeyes F."/>
            <person name="Nichols R.A."/>
            <person name="Borrell J.S."/>
        </authorList>
    </citation>
    <scope>NUCLEOTIDE SEQUENCE [LARGE SCALE GENOMIC DNA]</scope>
    <source>
        <strain evidence="2">cv. Maze</strain>
        <tissue evidence="1">Seeds</tissue>
    </source>
</reference>
<protein>
    <submittedName>
        <fullName evidence="1">Uncharacterized protein</fullName>
    </submittedName>
</protein>
<organism evidence="1 2">
    <name type="scientific">Ensete ventricosum</name>
    <name type="common">Abyssinian banana</name>
    <name type="synonym">Musa ensete</name>
    <dbReference type="NCBI Taxonomy" id="4639"/>
    <lineage>
        <taxon>Eukaryota</taxon>
        <taxon>Viridiplantae</taxon>
        <taxon>Streptophyta</taxon>
        <taxon>Embryophyta</taxon>
        <taxon>Tracheophyta</taxon>
        <taxon>Spermatophyta</taxon>
        <taxon>Magnoliopsida</taxon>
        <taxon>Liliopsida</taxon>
        <taxon>Zingiberales</taxon>
        <taxon>Musaceae</taxon>
        <taxon>Ensete</taxon>
    </lineage>
</organism>
<comment type="caution">
    <text evidence="1">The sequence shown here is derived from an EMBL/GenBank/DDBJ whole genome shotgun (WGS) entry which is preliminary data.</text>
</comment>
<name>A0AAV8PK32_ENSVE</name>
<dbReference type="AlphaFoldDB" id="A0AAV8PK32"/>
<evidence type="ECO:0000313" key="1">
    <source>
        <dbReference type="EMBL" id="KAJ8458056.1"/>
    </source>
</evidence>
<dbReference type="Proteomes" id="UP001222027">
    <property type="component" value="Unassembled WGS sequence"/>
</dbReference>
<proteinExistence type="predicted"/>